<comment type="pathway">
    <text evidence="3">Glycan metabolism; cellulose degradation.</text>
</comment>
<dbReference type="SUPFAM" id="SSF52279">
    <property type="entry name" value="Beta-D-glucan exohydrolase, C-terminal domain"/>
    <property type="match status" value="1"/>
</dbReference>
<feature type="transmembrane region" description="Helical" evidence="16">
    <location>
        <begin position="1272"/>
        <end position="1294"/>
    </location>
</feature>
<dbReference type="GO" id="GO:0022857">
    <property type="term" value="F:transmembrane transporter activity"/>
    <property type="evidence" value="ECO:0007669"/>
    <property type="project" value="InterPro"/>
</dbReference>
<comment type="caution">
    <text evidence="19">The sequence shown here is derived from an EMBL/GenBank/DDBJ whole genome shotgun (WGS) entry which is preliminary data.</text>
</comment>
<feature type="transmembrane region" description="Helical" evidence="16">
    <location>
        <begin position="1244"/>
        <end position="1265"/>
    </location>
</feature>
<evidence type="ECO:0000256" key="5">
    <source>
        <dbReference type="ARBA" id="ARBA00010992"/>
    </source>
</evidence>
<dbReference type="InterPro" id="IPR005829">
    <property type="entry name" value="Sugar_transporter_CS"/>
</dbReference>
<dbReference type="PROSITE" id="PS51820">
    <property type="entry name" value="PA14"/>
    <property type="match status" value="1"/>
</dbReference>
<keyword evidence="7" id="KW-0813">Transport</keyword>
<dbReference type="Gene3D" id="2.60.120.260">
    <property type="entry name" value="Galactose-binding domain-like"/>
    <property type="match status" value="1"/>
</dbReference>
<keyword evidence="11 16" id="KW-0472">Membrane</keyword>
<comment type="subcellular location">
    <subcellularLocation>
        <location evidence="2">Membrane</location>
        <topology evidence="2">Multi-pass membrane protein</topology>
    </subcellularLocation>
</comment>
<dbReference type="EC" id="3.2.1.21" evidence="6"/>
<dbReference type="Pfam" id="PF14310">
    <property type="entry name" value="Fn3-like"/>
    <property type="match status" value="1"/>
</dbReference>
<evidence type="ECO:0000259" key="18">
    <source>
        <dbReference type="PROSITE" id="PS51820"/>
    </source>
</evidence>
<evidence type="ECO:0000313" key="19">
    <source>
        <dbReference type="EMBL" id="KAF4636490.1"/>
    </source>
</evidence>
<feature type="domain" description="PA14" evidence="18">
    <location>
        <begin position="399"/>
        <end position="565"/>
    </location>
</feature>
<dbReference type="Gene3D" id="3.40.50.1700">
    <property type="entry name" value="Glycoside hydrolase family 3 C-terminal domain"/>
    <property type="match status" value="1"/>
</dbReference>
<dbReference type="Pfam" id="PF00083">
    <property type="entry name" value="Sugar_tr"/>
    <property type="match status" value="1"/>
</dbReference>
<evidence type="ECO:0000256" key="11">
    <source>
        <dbReference type="ARBA" id="ARBA00023136"/>
    </source>
</evidence>
<dbReference type="PANTHER" id="PTHR42715">
    <property type="entry name" value="BETA-GLUCOSIDASE"/>
    <property type="match status" value="1"/>
</dbReference>
<keyword evidence="8 16" id="KW-0812">Transmembrane</keyword>
<evidence type="ECO:0000256" key="6">
    <source>
        <dbReference type="ARBA" id="ARBA00012744"/>
    </source>
</evidence>
<feature type="transmembrane region" description="Helical" evidence="16">
    <location>
        <begin position="1001"/>
        <end position="1022"/>
    </location>
</feature>
<feature type="transmembrane region" description="Helical" evidence="16">
    <location>
        <begin position="1211"/>
        <end position="1232"/>
    </location>
</feature>
<dbReference type="SMART" id="SM01217">
    <property type="entry name" value="Fn3_like"/>
    <property type="match status" value="1"/>
</dbReference>
<dbReference type="InterPro" id="IPR002772">
    <property type="entry name" value="Glyco_hydro_3_C"/>
</dbReference>
<protein>
    <recommendedName>
        <fullName evidence="6">beta-glucosidase</fullName>
        <ecNumber evidence="6">3.2.1.21</ecNumber>
    </recommendedName>
</protein>
<sequence>MSPPKTALESLLGQLTIDEKMSDGPSGARGEIFGEGVPAAFLPSGVSLGATWDKDILFQMGQLLAKEAKSKSASVILAPTICIHRHPLGGRNFESFSEDPFLSGKLAAAHVQGVQSQGVGATLKHFVGKQDDSRRHDISDKVHLANDQETKRFHCNAVLSQRALREVYLLPFQMAVREADPWCIMTAYNKVNGHHCDMSKELQIDIARNEWGWDGVFVSDWGGTNSKVDSINNGLDLEMPGPPNKRKFSSISEEIAKGVVDRERIDQSARRILHLLEKTGRFKDSTDYGEVCLDLPDQRALLRRAAATGIVLLKNEDKALPLSLSSGLKKVAILGANAKTVVAGGGGSAYIKAPYWTSVYGSLAEKLSRSSTEVTYAVGAKVNRYLPTPKLELMRNPKSGAPGGLLEWYNGHEILNGTVVAETHVEDMYFMDFGNTPAAILEETNFAFKLTTLFTPATTGRHRLSLASIGPAKVLINGNEIVSQRGTFEDKANLFFTYGTEEKIVEMDMLGGTEYDVQIHCISHDRQLRQDIFDQMDPMEDKFQGFRLGFEEQNEDDLPRDAAIVAQDCDAAIVVVGRNKEWESESSDIPIFELPGDQVRLIKETAKVCKRTIVVVQAGTPVAMEEWIKDVQGVIYAWYQGQEMGNALADVVCGDFNPCGKLPMTFPKRIQDCPAYSSFPGELGDSVYSEDIFVGYKWFDLLGTSPLFPIGFGLSYTEFQTSDTTLSSTSFTRKDILTLQTKVRNIGQRAGRYTVVAWTSPASKPRLRRPIRQISGFAMTPSLKAGEEYEVVVELDTHSFGVYDAEKRCWIIDRNSVFEILVGPTAVDTEVIGRVDVQDEITWLKGISVDSTIGPGLANTVGRNLFLAAEFQLPLLVRAVAARIWNSYLLFYPWLFIERPGFYMNEKKMVADEKAADSNSEAGIDITTSYATILPWSKQYTVLWTCKRAVWAAFACSSSAILIGYDLTLIGSIIANETFVEHFGRYDSGIEAWTLPASRQLIWSIVQFVSAMAGAVTVGTLNDRFGRRICFLITVILTFIGAITELLSPDWKVWIAAKIFFGAAMGFMQGNTPAYISEIAPIHLRGFMLSLFQFWIIAGSFLAACVLEGTSKIDGQWSWKAAIVSQFGLGAICLLLFIPLVPESPYYLANKGRTEKARASLLTLRGREKDYSPEVDLAIIEDTLRMEAELNAEKVSYMECFKSTNLRRTMLACLPMISQMFLGYPLCGNYLAYFLTLSGVKNSFAITAINNTISMFTVLVAFVLIERVGRRVQYLSGIAGMLPCLLGIGILGFVNVGSPSNGKALAALAILWNIGYFLSVGAVGWALVGEISSSRLRAKTTAIAVVANSLFNMAFSIGIPYLINADEANLGPKAGLVFLGPSLILALVSYFCIPEVRGKSFAELDDLFEKRTPARKF</sequence>
<proteinExistence type="inferred from homology"/>
<dbReference type="InterPro" id="IPR020846">
    <property type="entry name" value="MFS_dom"/>
</dbReference>
<evidence type="ECO:0000256" key="3">
    <source>
        <dbReference type="ARBA" id="ARBA00004987"/>
    </source>
</evidence>
<dbReference type="InterPro" id="IPR026891">
    <property type="entry name" value="Fn3-like"/>
</dbReference>
<feature type="domain" description="Major facilitator superfamily (MFS) profile" evidence="17">
    <location>
        <begin position="952"/>
        <end position="1397"/>
    </location>
</feature>
<evidence type="ECO:0000259" key="17">
    <source>
        <dbReference type="PROSITE" id="PS50850"/>
    </source>
</evidence>
<dbReference type="Pfam" id="PF01915">
    <property type="entry name" value="Glyco_hydro_3_C"/>
    <property type="match status" value="1"/>
</dbReference>
<dbReference type="InterPro" id="IPR050288">
    <property type="entry name" value="Cellulose_deg_GH3"/>
</dbReference>
<dbReference type="InterPro" id="IPR001764">
    <property type="entry name" value="Glyco_hydro_3_N"/>
</dbReference>
<accession>A0A8H4RWR4</accession>
<evidence type="ECO:0000256" key="14">
    <source>
        <dbReference type="ARBA" id="ARBA00023295"/>
    </source>
</evidence>
<dbReference type="SUPFAM" id="SSF103473">
    <property type="entry name" value="MFS general substrate transporter"/>
    <property type="match status" value="1"/>
</dbReference>
<dbReference type="Proteomes" id="UP000566819">
    <property type="component" value="Unassembled WGS sequence"/>
</dbReference>
<dbReference type="GO" id="GO:0009251">
    <property type="term" value="P:glucan catabolic process"/>
    <property type="evidence" value="ECO:0007669"/>
    <property type="project" value="TreeGrafter"/>
</dbReference>
<dbReference type="Pfam" id="PF07691">
    <property type="entry name" value="PA14"/>
    <property type="match status" value="1"/>
</dbReference>
<evidence type="ECO:0000256" key="16">
    <source>
        <dbReference type="SAM" id="Phobius"/>
    </source>
</evidence>
<evidence type="ECO:0000313" key="20">
    <source>
        <dbReference type="Proteomes" id="UP000566819"/>
    </source>
</evidence>
<dbReference type="EMBL" id="JAAMPI010000063">
    <property type="protein sequence ID" value="KAF4636490.1"/>
    <property type="molecule type" value="Genomic_DNA"/>
</dbReference>
<keyword evidence="15" id="KW-0624">Polysaccharide degradation</keyword>
<reference evidence="19 20" key="1">
    <citation type="submission" date="2020-03" db="EMBL/GenBank/DDBJ databases">
        <title>Draft Genome Sequence of Cudoniella acicularis.</title>
        <authorList>
            <person name="Buettner E."/>
            <person name="Kellner H."/>
        </authorList>
    </citation>
    <scope>NUCLEOTIDE SEQUENCE [LARGE SCALE GENOMIC DNA]</scope>
    <source>
        <strain evidence="19 20">DSM 108380</strain>
    </source>
</reference>
<dbReference type="InterPro" id="IPR005828">
    <property type="entry name" value="MFS_sugar_transport-like"/>
</dbReference>
<organism evidence="19 20">
    <name type="scientific">Cudoniella acicularis</name>
    <dbReference type="NCBI Taxonomy" id="354080"/>
    <lineage>
        <taxon>Eukaryota</taxon>
        <taxon>Fungi</taxon>
        <taxon>Dikarya</taxon>
        <taxon>Ascomycota</taxon>
        <taxon>Pezizomycotina</taxon>
        <taxon>Leotiomycetes</taxon>
        <taxon>Helotiales</taxon>
        <taxon>Tricladiaceae</taxon>
        <taxon>Cudoniella</taxon>
    </lineage>
</organism>
<feature type="transmembrane region" description="Helical" evidence="16">
    <location>
        <begin position="1053"/>
        <end position="1076"/>
    </location>
</feature>
<evidence type="ECO:0000256" key="7">
    <source>
        <dbReference type="ARBA" id="ARBA00022448"/>
    </source>
</evidence>
<dbReference type="FunFam" id="1.20.1250.20:FF:000078">
    <property type="entry name" value="MFS maltose transporter, putative"/>
    <property type="match status" value="1"/>
</dbReference>
<dbReference type="PRINTS" id="PR00133">
    <property type="entry name" value="GLHYDRLASE3"/>
</dbReference>
<feature type="transmembrane region" description="Helical" evidence="16">
    <location>
        <begin position="1121"/>
        <end position="1141"/>
    </location>
</feature>
<dbReference type="PROSITE" id="PS00217">
    <property type="entry name" value="SUGAR_TRANSPORT_2"/>
    <property type="match status" value="1"/>
</dbReference>
<dbReference type="InterPro" id="IPR037524">
    <property type="entry name" value="PA14/GLEYA"/>
</dbReference>
<dbReference type="InterPro" id="IPR003663">
    <property type="entry name" value="Sugar/inositol_transpt"/>
</dbReference>
<dbReference type="InterPro" id="IPR036881">
    <property type="entry name" value="Glyco_hydro_3_C_sf"/>
</dbReference>
<dbReference type="InterPro" id="IPR011658">
    <property type="entry name" value="PA14_dom"/>
</dbReference>
<gene>
    <name evidence="19" type="ORF">G7Y89_g1590</name>
</gene>
<dbReference type="Pfam" id="PF00933">
    <property type="entry name" value="Glyco_hydro_3"/>
    <property type="match status" value="1"/>
</dbReference>
<feature type="transmembrane region" description="Helical" evidence="16">
    <location>
        <begin position="1029"/>
        <end position="1047"/>
    </location>
</feature>
<comment type="catalytic activity">
    <reaction evidence="1">
        <text>Hydrolysis of terminal, non-reducing beta-D-glucosyl residues with release of beta-D-glucose.</text>
        <dbReference type="EC" id="3.2.1.21"/>
    </reaction>
</comment>
<keyword evidence="13" id="KW-0119">Carbohydrate metabolism</keyword>
<evidence type="ECO:0000256" key="9">
    <source>
        <dbReference type="ARBA" id="ARBA00022801"/>
    </source>
</evidence>
<dbReference type="Gene3D" id="3.20.20.300">
    <property type="entry name" value="Glycoside hydrolase, family 3, N-terminal domain"/>
    <property type="match status" value="1"/>
</dbReference>
<evidence type="ECO:0000256" key="15">
    <source>
        <dbReference type="ARBA" id="ARBA00023326"/>
    </source>
</evidence>
<dbReference type="InterPro" id="IPR036259">
    <property type="entry name" value="MFS_trans_sf"/>
</dbReference>
<keyword evidence="10 16" id="KW-1133">Transmembrane helix</keyword>
<evidence type="ECO:0000256" key="8">
    <source>
        <dbReference type="ARBA" id="ARBA00022692"/>
    </source>
</evidence>
<name>A0A8H4RWR4_9HELO</name>
<evidence type="ECO:0000256" key="1">
    <source>
        <dbReference type="ARBA" id="ARBA00000448"/>
    </source>
</evidence>
<dbReference type="InterPro" id="IPR036962">
    <property type="entry name" value="Glyco_hydro_3_N_sf"/>
</dbReference>
<dbReference type="GO" id="GO:0016020">
    <property type="term" value="C:membrane"/>
    <property type="evidence" value="ECO:0007669"/>
    <property type="project" value="UniProtKB-SubCell"/>
</dbReference>
<keyword evidence="12" id="KW-0325">Glycoprotein</keyword>
<dbReference type="NCBIfam" id="TIGR00879">
    <property type="entry name" value="SP"/>
    <property type="match status" value="1"/>
</dbReference>
<evidence type="ECO:0000256" key="13">
    <source>
        <dbReference type="ARBA" id="ARBA00023277"/>
    </source>
</evidence>
<feature type="transmembrane region" description="Helical" evidence="16">
    <location>
        <begin position="1088"/>
        <end position="1109"/>
    </location>
</feature>
<evidence type="ECO:0000256" key="4">
    <source>
        <dbReference type="ARBA" id="ARBA00005336"/>
    </source>
</evidence>
<feature type="transmembrane region" description="Helical" evidence="16">
    <location>
        <begin position="1375"/>
        <end position="1393"/>
    </location>
</feature>
<keyword evidence="20" id="KW-1185">Reference proteome</keyword>
<feature type="transmembrane region" description="Helical" evidence="16">
    <location>
        <begin position="1306"/>
        <end position="1328"/>
    </location>
</feature>
<comment type="similarity">
    <text evidence="5">Belongs to the major facilitator superfamily. Sugar transporter (TC 2.A.1.1) family.</text>
</comment>
<evidence type="ECO:0000256" key="2">
    <source>
        <dbReference type="ARBA" id="ARBA00004141"/>
    </source>
</evidence>
<dbReference type="PROSITE" id="PS50850">
    <property type="entry name" value="MFS"/>
    <property type="match status" value="1"/>
</dbReference>
<dbReference type="InterPro" id="IPR017853">
    <property type="entry name" value="GH"/>
</dbReference>
<dbReference type="Gene3D" id="2.60.40.10">
    <property type="entry name" value="Immunoglobulins"/>
    <property type="match status" value="1"/>
</dbReference>
<keyword evidence="9" id="KW-0378">Hydrolase</keyword>
<dbReference type="PANTHER" id="PTHR42715:SF3">
    <property type="entry name" value="BETA-GLUCOSIDASE B-RELATED"/>
    <property type="match status" value="1"/>
</dbReference>
<evidence type="ECO:0000256" key="12">
    <source>
        <dbReference type="ARBA" id="ARBA00023180"/>
    </source>
</evidence>
<dbReference type="OrthoDB" id="47059at2759"/>
<feature type="transmembrane region" description="Helical" evidence="16">
    <location>
        <begin position="1340"/>
        <end position="1363"/>
    </location>
</feature>
<dbReference type="Gene3D" id="1.20.1250.20">
    <property type="entry name" value="MFS general substrate transporter like domains"/>
    <property type="match status" value="1"/>
</dbReference>
<dbReference type="GO" id="GO:0008422">
    <property type="term" value="F:beta-glucosidase activity"/>
    <property type="evidence" value="ECO:0007669"/>
    <property type="project" value="UniProtKB-EC"/>
</dbReference>
<dbReference type="InterPro" id="IPR013783">
    <property type="entry name" value="Ig-like_fold"/>
</dbReference>
<evidence type="ECO:0000256" key="10">
    <source>
        <dbReference type="ARBA" id="ARBA00022989"/>
    </source>
</evidence>
<dbReference type="SUPFAM" id="SSF51445">
    <property type="entry name" value="(Trans)glycosidases"/>
    <property type="match status" value="1"/>
</dbReference>
<keyword evidence="14" id="KW-0326">Glycosidase</keyword>
<dbReference type="PROSITE" id="PS00216">
    <property type="entry name" value="SUGAR_TRANSPORT_1"/>
    <property type="match status" value="1"/>
</dbReference>
<comment type="similarity">
    <text evidence="4">Belongs to the glycosyl hydrolase 3 family.</text>
</comment>